<accession>A0ABY7GMU4</accession>
<keyword evidence="1" id="KW-1133">Transmembrane helix</keyword>
<reference evidence="3" key="1">
    <citation type="submission" date="2022-11" db="EMBL/GenBank/DDBJ databases">
        <title>Methylomonas rapida sp. nov., Carotenoid-Producing Obligate Methanotrophs with High Growth Characteristics and Biotechnological Potential.</title>
        <authorList>
            <person name="Tikhonova E.N."/>
            <person name="Suleimanov R.Z."/>
            <person name="Miroshnikov K."/>
            <person name="Oshkin I.Y."/>
            <person name="Belova S.E."/>
            <person name="Danilova O.V."/>
            <person name="Ashikhmin A."/>
            <person name="Konopkin A."/>
            <person name="But S.Y."/>
            <person name="Khmelenina V.N."/>
            <person name="Kuznetsov N."/>
            <person name="Pimenov N.V."/>
            <person name="Dedysh S.N."/>
        </authorList>
    </citation>
    <scope>NUCLEOTIDE SEQUENCE</scope>
    <source>
        <strain evidence="3">MP1</strain>
    </source>
</reference>
<feature type="domain" description="Urease accessory protein UreH-like transmembrane" evidence="2">
    <location>
        <begin position="43"/>
        <end position="242"/>
    </location>
</feature>
<protein>
    <submittedName>
        <fullName evidence="3">Sulfite exporter TauE/SafE family protein</fullName>
    </submittedName>
</protein>
<keyword evidence="1" id="KW-0472">Membrane</keyword>
<feature type="transmembrane region" description="Helical" evidence="1">
    <location>
        <begin position="228"/>
        <end position="246"/>
    </location>
</feature>
<dbReference type="Proteomes" id="UP001162780">
    <property type="component" value="Chromosome"/>
</dbReference>
<dbReference type="PANTHER" id="PTHR42208">
    <property type="entry name" value="HEAVY METAL TRANSPORTER-RELATED"/>
    <property type="match status" value="1"/>
</dbReference>
<proteinExistence type="predicted"/>
<organism evidence="3 4">
    <name type="scientific">Methylomonas rapida</name>
    <dbReference type="NCBI Taxonomy" id="2963939"/>
    <lineage>
        <taxon>Bacteria</taxon>
        <taxon>Pseudomonadati</taxon>
        <taxon>Pseudomonadota</taxon>
        <taxon>Gammaproteobacteria</taxon>
        <taxon>Methylococcales</taxon>
        <taxon>Methylococcaceae</taxon>
        <taxon>Methylomonas</taxon>
    </lineage>
</organism>
<feature type="transmembrane region" description="Helical" evidence="1">
    <location>
        <begin position="160"/>
        <end position="185"/>
    </location>
</feature>
<feature type="transmembrane region" description="Helical" evidence="1">
    <location>
        <begin position="88"/>
        <end position="109"/>
    </location>
</feature>
<dbReference type="PANTHER" id="PTHR42208:SF1">
    <property type="entry name" value="HEAVY METAL TRANSPORTER"/>
    <property type="match status" value="1"/>
</dbReference>
<evidence type="ECO:0000313" key="3">
    <source>
        <dbReference type="EMBL" id="WAR45814.1"/>
    </source>
</evidence>
<dbReference type="RefSeq" id="WP_255186721.1">
    <property type="nucleotide sequence ID" value="NZ_CP113517.1"/>
</dbReference>
<dbReference type="Pfam" id="PF13386">
    <property type="entry name" value="DsbD_2"/>
    <property type="match status" value="1"/>
</dbReference>
<feature type="transmembrane region" description="Helical" evidence="1">
    <location>
        <begin position="115"/>
        <end position="139"/>
    </location>
</feature>
<feature type="transmembrane region" description="Helical" evidence="1">
    <location>
        <begin position="40"/>
        <end position="67"/>
    </location>
</feature>
<keyword evidence="4" id="KW-1185">Reference proteome</keyword>
<keyword evidence="1" id="KW-0812">Transmembrane</keyword>
<dbReference type="EMBL" id="CP113517">
    <property type="protein sequence ID" value="WAR45814.1"/>
    <property type="molecule type" value="Genomic_DNA"/>
</dbReference>
<evidence type="ECO:0000256" key="1">
    <source>
        <dbReference type="SAM" id="Phobius"/>
    </source>
</evidence>
<feature type="transmembrane region" description="Helical" evidence="1">
    <location>
        <begin position="197"/>
        <end position="216"/>
    </location>
</feature>
<dbReference type="InterPro" id="IPR039447">
    <property type="entry name" value="UreH-like_TM_dom"/>
</dbReference>
<name>A0ABY7GMU4_9GAMM</name>
<evidence type="ECO:0000259" key="2">
    <source>
        <dbReference type="Pfam" id="PF13386"/>
    </source>
</evidence>
<evidence type="ECO:0000313" key="4">
    <source>
        <dbReference type="Proteomes" id="UP001162780"/>
    </source>
</evidence>
<gene>
    <name evidence="3" type="ORF">NM686_004680</name>
</gene>
<sequence>MENTMEGMDHSAHAMNHGMNHMDHAMHGMAEIAGATGFDYSLAVVAGFLGSGHCLGMCGALVSGYFMKAGKNKSYLPYFAYQFSRISVYTMVGVFAASLGVVLVSSGLFGKLQSILQMLIGCVVIVLALGILGWIPWQGSIRLIPMQTLRKGYATASQKGPVLGAMIAGFLNGLMPCPLTFAMAVKATTATSLLEGGALMLAFGVGTLPMMLFISVAFGKMSAKLRGFMYKSAALIMVFMGLNTIHKGLSFYLDEDFRHSTFLMMVKNSLDQFDHFIDQIMDYIASMITVIQSM</sequence>